<gene>
    <name evidence="2" type="ORF">SAY87_026491</name>
</gene>
<dbReference type="EMBL" id="JAXIOK010000018">
    <property type="protein sequence ID" value="KAK4749042.1"/>
    <property type="molecule type" value="Genomic_DNA"/>
</dbReference>
<reference evidence="2 3" key="1">
    <citation type="journal article" date="2023" name="Hortic Res">
        <title>Pangenome of water caltrop reveals structural variations and asymmetric subgenome divergence after allopolyploidization.</title>
        <authorList>
            <person name="Zhang X."/>
            <person name="Chen Y."/>
            <person name="Wang L."/>
            <person name="Yuan Y."/>
            <person name="Fang M."/>
            <person name="Shi L."/>
            <person name="Lu R."/>
            <person name="Comes H.P."/>
            <person name="Ma Y."/>
            <person name="Chen Y."/>
            <person name="Huang G."/>
            <person name="Zhou Y."/>
            <person name="Zheng Z."/>
            <person name="Qiu Y."/>
        </authorList>
    </citation>
    <scope>NUCLEOTIDE SEQUENCE [LARGE SCALE GENOMIC DNA]</scope>
    <source>
        <tissue evidence="2">Roots</tissue>
    </source>
</reference>
<dbReference type="GO" id="GO:0004866">
    <property type="term" value="F:endopeptidase inhibitor activity"/>
    <property type="evidence" value="ECO:0007669"/>
    <property type="project" value="InterPro"/>
</dbReference>
<dbReference type="AlphaFoldDB" id="A0AAN7GXX7"/>
<dbReference type="Pfam" id="PF00197">
    <property type="entry name" value="Kunitz_legume"/>
    <property type="match status" value="1"/>
</dbReference>
<dbReference type="SUPFAM" id="SSF50386">
    <property type="entry name" value="STI-like"/>
    <property type="match status" value="1"/>
</dbReference>
<evidence type="ECO:0000256" key="1">
    <source>
        <dbReference type="SAM" id="SignalP"/>
    </source>
</evidence>
<evidence type="ECO:0000313" key="3">
    <source>
        <dbReference type="Proteomes" id="UP001345219"/>
    </source>
</evidence>
<keyword evidence="1" id="KW-0732">Signal</keyword>
<evidence type="ECO:0000313" key="2">
    <source>
        <dbReference type="EMBL" id="KAK4749042.1"/>
    </source>
</evidence>
<dbReference type="Proteomes" id="UP001345219">
    <property type="component" value="Chromosome 21"/>
</dbReference>
<dbReference type="PANTHER" id="PTHR33107:SF5">
    <property type="entry name" value="KUNITZ TRYPSIN INHIBITOR 5"/>
    <property type="match status" value="1"/>
</dbReference>
<feature type="signal peptide" evidence="1">
    <location>
        <begin position="1"/>
        <end position="26"/>
    </location>
</feature>
<dbReference type="PANTHER" id="PTHR33107">
    <property type="entry name" value="KUNITZ TRYPSIN INHIBITOR 2"/>
    <property type="match status" value="1"/>
</dbReference>
<sequence>MDPLPSLLSLLLLFLAFPLFPSSASSQQLEPVLDAEGNSLLTGTKYYVVSVIGGAGGGGVTIGRPLTGICPMAVIQENIDVWYGYP</sequence>
<dbReference type="Gene3D" id="2.80.10.50">
    <property type="match status" value="1"/>
</dbReference>
<comment type="caution">
    <text evidence="2">The sequence shown here is derived from an EMBL/GenBank/DDBJ whole genome shotgun (WGS) entry which is preliminary data.</text>
</comment>
<protein>
    <submittedName>
        <fullName evidence="2">Uncharacterized protein</fullName>
    </submittedName>
</protein>
<dbReference type="PRINTS" id="PR00291">
    <property type="entry name" value="KUNITZINHBTR"/>
</dbReference>
<accession>A0AAN7GXX7</accession>
<proteinExistence type="predicted"/>
<organism evidence="2 3">
    <name type="scientific">Trapa incisa</name>
    <dbReference type="NCBI Taxonomy" id="236973"/>
    <lineage>
        <taxon>Eukaryota</taxon>
        <taxon>Viridiplantae</taxon>
        <taxon>Streptophyta</taxon>
        <taxon>Embryophyta</taxon>
        <taxon>Tracheophyta</taxon>
        <taxon>Spermatophyta</taxon>
        <taxon>Magnoliopsida</taxon>
        <taxon>eudicotyledons</taxon>
        <taxon>Gunneridae</taxon>
        <taxon>Pentapetalae</taxon>
        <taxon>rosids</taxon>
        <taxon>malvids</taxon>
        <taxon>Myrtales</taxon>
        <taxon>Lythraceae</taxon>
        <taxon>Trapa</taxon>
    </lineage>
</organism>
<feature type="chain" id="PRO_5043041749" evidence="1">
    <location>
        <begin position="27"/>
        <end position="86"/>
    </location>
</feature>
<name>A0AAN7GXX7_9MYRT</name>
<keyword evidence="3" id="KW-1185">Reference proteome</keyword>
<dbReference type="InterPro" id="IPR002160">
    <property type="entry name" value="Prot_inh_Kunz-lg"/>
</dbReference>
<dbReference type="InterPro" id="IPR011065">
    <property type="entry name" value="Kunitz_inhibitor_STI-like_sf"/>
</dbReference>
<dbReference type="PROSITE" id="PS00283">
    <property type="entry name" value="SOYBEAN_KUNITZ"/>
    <property type="match status" value="1"/>
</dbReference>